<dbReference type="Gene3D" id="1.10.260.40">
    <property type="entry name" value="lambda repressor-like DNA-binding domains"/>
    <property type="match status" value="1"/>
</dbReference>
<comment type="caution">
    <text evidence="2">The sequence shown here is derived from an EMBL/GenBank/DDBJ whole genome shotgun (WGS) entry which is preliminary data.</text>
</comment>
<proteinExistence type="predicted"/>
<sequence length="124" mass="14104">MAINTDLIKRFRSFRKKYVGTQKDASELLNVSMKHVSNIETGDVSISLDILSVLVKKKQLNPTWFFDGTGSPVRNVKEDRKLIHDVSELRSDIDLIIATIKDMQGQVRLIALAVDQQLKPNKRL</sequence>
<dbReference type="SMART" id="SM00530">
    <property type="entry name" value="HTH_XRE"/>
    <property type="match status" value="1"/>
</dbReference>
<dbReference type="AlphaFoldDB" id="A0A7K1Y1C2"/>
<gene>
    <name evidence="2" type="ORF">GS398_16375</name>
</gene>
<dbReference type="GO" id="GO:0003677">
    <property type="term" value="F:DNA binding"/>
    <property type="evidence" value="ECO:0007669"/>
    <property type="project" value="InterPro"/>
</dbReference>
<dbReference type="Pfam" id="PF01381">
    <property type="entry name" value="HTH_3"/>
    <property type="match status" value="1"/>
</dbReference>
<evidence type="ECO:0000259" key="1">
    <source>
        <dbReference type="PROSITE" id="PS50943"/>
    </source>
</evidence>
<evidence type="ECO:0000313" key="2">
    <source>
        <dbReference type="EMBL" id="MXV16878.1"/>
    </source>
</evidence>
<dbReference type="InterPro" id="IPR010982">
    <property type="entry name" value="Lambda_DNA-bd_dom_sf"/>
</dbReference>
<evidence type="ECO:0000313" key="3">
    <source>
        <dbReference type="Proteomes" id="UP000451233"/>
    </source>
</evidence>
<dbReference type="RefSeq" id="WP_160907848.1">
    <property type="nucleotide sequence ID" value="NZ_WVHS01000003.1"/>
</dbReference>
<dbReference type="InterPro" id="IPR001387">
    <property type="entry name" value="Cro/C1-type_HTH"/>
</dbReference>
<name>A0A7K1Y1C2_9SPHI</name>
<dbReference type="CDD" id="cd00093">
    <property type="entry name" value="HTH_XRE"/>
    <property type="match status" value="1"/>
</dbReference>
<feature type="domain" description="HTH cro/C1-type" evidence="1">
    <location>
        <begin position="21"/>
        <end position="65"/>
    </location>
</feature>
<keyword evidence="3" id="KW-1185">Reference proteome</keyword>
<reference evidence="2 3" key="1">
    <citation type="submission" date="2019-11" db="EMBL/GenBank/DDBJ databases">
        <title>Pedobacter sp. HMF7056 Genome sequencing and assembly.</title>
        <authorList>
            <person name="Kang H."/>
            <person name="Kim H."/>
            <person name="Joh K."/>
        </authorList>
    </citation>
    <scope>NUCLEOTIDE SEQUENCE [LARGE SCALE GENOMIC DNA]</scope>
    <source>
        <strain evidence="2 3">HMF7056</strain>
    </source>
</reference>
<dbReference type="PROSITE" id="PS50943">
    <property type="entry name" value="HTH_CROC1"/>
    <property type="match status" value="1"/>
</dbReference>
<dbReference type="Proteomes" id="UP000451233">
    <property type="component" value="Unassembled WGS sequence"/>
</dbReference>
<dbReference type="SUPFAM" id="SSF47413">
    <property type="entry name" value="lambda repressor-like DNA-binding domains"/>
    <property type="match status" value="1"/>
</dbReference>
<organism evidence="2 3">
    <name type="scientific">Hufsiella ginkgonis</name>
    <dbReference type="NCBI Taxonomy" id="2695274"/>
    <lineage>
        <taxon>Bacteria</taxon>
        <taxon>Pseudomonadati</taxon>
        <taxon>Bacteroidota</taxon>
        <taxon>Sphingobacteriia</taxon>
        <taxon>Sphingobacteriales</taxon>
        <taxon>Sphingobacteriaceae</taxon>
        <taxon>Hufsiella</taxon>
    </lineage>
</organism>
<protein>
    <submittedName>
        <fullName evidence="2">Helix-turn-helix domain-containing protein</fullName>
    </submittedName>
</protein>
<accession>A0A7K1Y1C2</accession>
<dbReference type="EMBL" id="WVHS01000003">
    <property type="protein sequence ID" value="MXV16878.1"/>
    <property type="molecule type" value="Genomic_DNA"/>
</dbReference>